<comment type="caution">
    <text evidence="1">The sequence shown here is derived from an EMBL/GenBank/DDBJ whole genome shotgun (WGS) entry which is preliminary data.</text>
</comment>
<evidence type="ECO:0000313" key="2">
    <source>
        <dbReference type="Proteomes" id="UP001589894"/>
    </source>
</evidence>
<accession>A0ABV6NQ41</accession>
<gene>
    <name evidence="1" type="ORF">ACFFHU_01655</name>
</gene>
<reference evidence="1 2" key="1">
    <citation type="submission" date="2024-09" db="EMBL/GenBank/DDBJ databases">
        <authorList>
            <person name="Sun Q."/>
            <person name="Mori K."/>
        </authorList>
    </citation>
    <scope>NUCLEOTIDE SEQUENCE [LARGE SCALE GENOMIC DNA]</scope>
    <source>
        <strain evidence="1 2">TBRC 2205</strain>
    </source>
</reference>
<proteinExistence type="predicted"/>
<dbReference type="EMBL" id="JBHLUE010000002">
    <property type="protein sequence ID" value="MFC0562880.1"/>
    <property type="molecule type" value="Genomic_DNA"/>
</dbReference>
<evidence type="ECO:0000313" key="1">
    <source>
        <dbReference type="EMBL" id="MFC0562880.1"/>
    </source>
</evidence>
<dbReference type="Proteomes" id="UP001589894">
    <property type="component" value="Unassembled WGS sequence"/>
</dbReference>
<dbReference type="RefSeq" id="WP_377334922.1">
    <property type="nucleotide sequence ID" value="NZ_JBHLUE010000002.1"/>
</dbReference>
<sequence>MADQTPSFDYRLIRKTDDPSSAPVNVLAIAWRLRPIRTVCWGYRNSRWEARPDVATVWLDPDRDDLILWPVDRATAERAALEFATVPLPTEEELAEIGRTAPP</sequence>
<name>A0ABV6NQ41_9ACTN</name>
<keyword evidence="2" id="KW-1185">Reference proteome</keyword>
<organism evidence="1 2">
    <name type="scientific">Plantactinospora siamensis</name>
    <dbReference type="NCBI Taxonomy" id="555372"/>
    <lineage>
        <taxon>Bacteria</taxon>
        <taxon>Bacillati</taxon>
        <taxon>Actinomycetota</taxon>
        <taxon>Actinomycetes</taxon>
        <taxon>Micromonosporales</taxon>
        <taxon>Micromonosporaceae</taxon>
        <taxon>Plantactinospora</taxon>
    </lineage>
</organism>
<protein>
    <submittedName>
        <fullName evidence="1">Uncharacterized protein</fullName>
    </submittedName>
</protein>